<evidence type="ECO:0000256" key="6">
    <source>
        <dbReference type="ARBA" id="ARBA00014679"/>
    </source>
</evidence>
<dbReference type="RefSeq" id="WP_135977312.1">
    <property type="nucleotide sequence ID" value="NZ_BQKC01000001.1"/>
</dbReference>
<dbReference type="InterPro" id="IPR029028">
    <property type="entry name" value="Alpha/beta_knot_MTases"/>
</dbReference>
<dbReference type="FunFam" id="3.40.1280.10:FF:000001">
    <property type="entry name" value="tRNA (guanine-N(1)-)-methyltransferase"/>
    <property type="match status" value="1"/>
</dbReference>
<dbReference type="CDD" id="cd18080">
    <property type="entry name" value="TrmD-like"/>
    <property type="match status" value="1"/>
</dbReference>
<comment type="subcellular location">
    <subcellularLocation>
        <location evidence="2 15 17">Cytoplasm</location>
    </subcellularLocation>
</comment>
<dbReference type="GO" id="GO:0052906">
    <property type="term" value="F:tRNA (guanine(37)-N1)-methyltransferase activity"/>
    <property type="evidence" value="ECO:0007669"/>
    <property type="project" value="UniProtKB-UniRule"/>
</dbReference>
<evidence type="ECO:0000256" key="17">
    <source>
        <dbReference type="RuleBase" id="RU003464"/>
    </source>
</evidence>
<dbReference type="GO" id="GO:0005829">
    <property type="term" value="C:cytosol"/>
    <property type="evidence" value="ECO:0007669"/>
    <property type="project" value="TreeGrafter"/>
</dbReference>
<comment type="similarity">
    <text evidence="3 15 17">Belongs to the RNA methyltransferase TrmD family.</text>
</comment>
<feature type="binding site" evidence="15 16">
    <location>
        <begin position="131"/>
        <end position="136"/>
    </location>
    <ligand>
        <name>S-adenosyl-L-methionine</name>
        <dbReference type="ChEBI" id="CHEBI:59789"/>
    </ligand>
</feature>
<evidence type="ECO:0000256" key="5">
    <source>
        <dbReference type="ARBA" id="ARBA00012807"/>
    </source>
</evidence>
<comment type="subunit">
    <text evidence="4 15 17">Homodimer.</text>
</comment>
<dbReference type="EMBL" id="BQKC01000001">
    <property type="protein sequence ID" value="GJM55394.1"/>
    <property type="molecule type" value="Genomic_DNA"/>
</dbReference>
<evidence type="ECO:0000256" key="3">
    <source>
        <dbReference type="ARBA" id="ARBA00007630"/>
    </source>
</evidence>
<evidence type="ECO:0000256" key="7">
    <source>
        <dbReference type="ARBA" id="ARBA00022490"/>
    </source>
</evidence>
<dbReference type="HAMAP" id="MF_00605">
    <property type="entry name" value="TrmD"/>
    <property type="match status" value="1"/>
</dbReference>
<keyword evidence="10 15" id="KW-0949">S-adenosyl-L-methionine</keyword>
<evidence type="ECO:0000256" key="15">
    <source>
        <dbReference type="HAMAP-Rule" id="MF_00605"/>
    </source>
</evidence>
<comment type="caution">
    <text evidence="19">The sequence shown here is derived from an EMBL/GenBank/DDBJ whole genome shotgun (WGS) entry which is preliminary data.</text>
</comment>
<dbReference type="InterPro" id="IPR023148">
    <property type="entry name" value="tRNA_m1G_MeTrfase_C_sf"/>
</dbReference>
<dbReference type="Proteomes" id="UP001055025">
    <property type="component" value="Unassembled WGS sequence"/>
</dbReference>
<evidence type="ECO:0000256" key="9">
    <source>
        <dbReference type="ARBA" id="ARBA00022679"/>
    </source>
</evidence>
<dbReference type="AlphaFoldDB" id="A0AAV5B3R3"/>
<protein>
    <recommendedName>
        <fullName evidence="6 15">tRNA (guanine-N(1)-)-methyltransferase</fullName>
        <ecNumber evidence="5 15">2.1.1.228</ecNumber>
    </recommendedName>
    <alternativeName>
        <fullName evidence="12 15">M1G-methyltransferase</fullName>
    </alternativeName>
    <alternativeName>
        <fullName evidence="13 15">tRNA [GM37] methyltransferase</fullName>
    </alternativeName>
</protein>
<evidence type="ECO:0000256" key="12">
    <source>
        <dbReference type="ARBA" id="ARBA00029736"/>
    </source>
</evidence>
<reference evidence="19" key="1">
    <citation type="journal article" date="2022" name="Int. J. Syst. Evol. Microbiol.">
        <title>Granulimonas faecalis gen. nov., sp. nov., and Leptogranulimonas caecicola gen. nov., sp. nov., novel lactate-producing Atopobiaceae bacteria isolated from mouse intestines, and an emended description of the family Atopobiaceae.</title>
        <authorList>
            <person name="Morinaga K."/>
            <person name="Kusada H."/>
            <person name="Sakamoto S."/>
            <person name="Murakami T."/>
            <person name="Toyoda A."/>
            <person name="Mori H."/>
            <person name="Meng X.Y."/>
            <person name="Takashino M."/>
            <person name="Murotomi K."/>
            <person name="Tamaki H."/>
        </authorList>
    </citation>
    <scope>NUCLEOTIDE SEQUENCE</scope>
    <source>
        <strain evidence="19">OPF53</strain>
    </source>
</reference>
<evidence type="ECO:0000256" key="10">
    <source>
        <dbReference type="ARBA" id="ARBA00022691"/>
    </source>
</evidence>
<keyword evidence="11 15" id="KW-0819">tRNA processing</keyword>
<evidence type="ECO:0000256" key="14">
    <source>
        <dbReference type="ARBA" id="ARBA00047783"/>
    </source>
</evidence>
<gene>
    <name evidence="15 19" type="primary">trmD</name>
    <name evidence="19" type="ORF">ATOP_10490</name>
</gene>
<dbReference type="InterPro" id="IPR029026">
    <property type="entry name" value="tRNA_m1G_MTases_N"/>
</dbReference>
<keyword evidence="20" id="KW-1185">Reference proteome</keyword>
<accession>A0AAV5B3R3</accession>
<evidence type="ECO:0000256" key="2">
    <source>
        <dbReference type="ARBA" id="ARBA00004496"/>
    </source>
</evidence>
<comment type="catalytic activity">
    <reaction evidence="14 15 17">
        <text>guanosine(37) in tRNA + S-adenosyl-L-methionine = N(1)-methylguanosine(37) in tRNA + S-adenosyl-L-homocysteine + H(+)</text>
        <dbReference type="Rhea" id="RHEA:36899"/>
        <dbReference type="Rhea" id="RHEA-COMP:10145"/>
        <dbReference type="Rhea" id="RHEA-COMP:10147"/>
        <dbReference type="ChEBI" id="CHEBI:15378"/>
        <dbReference type="ChEBI" id="CHEBI:57856"/>
        <dbReference type="ChEBI" id="CHEBI:59789"/>
        <dbReference type="ChEBI" id="CHEBI:73542"/>
        <dbReference type="ChEBI" id="CHEBI:74269"/>
        <dbReference type="EC" id="2.1.1.228"/>
    </reaction>
</comment>
<dbReference type="GO" id="GO:0002939">
    <property type="term" value="P:tRNA N1-guanine methylation"/>
    <property type="evidence" value="ECO:0007669"/>
    <property type="project" value="TreeGrafter"/>
</dbReference>
<keyword evidence="8 15" id="KW-0489">Methyltransferase</keyword>
<evidence type="ECO:0000256" key="13">
    <source>
        <dbReference type="ARBA" id="ARBA00033392"/>
    </source>
</evidence>
<evidence type="ECO:0000256" key="8">
    <source>
        <dbReference type="ARBA" id="ARBA00022603"/>
    </source>
</evidence>
<dbReference type="InterPro" id="IPR016009">
    <property type="entry name" value="tRNA_MeTrfase_TRMD/TRM10"/>
</dbReference>
<sequence>MIVDAVSVVPEVFGPYMDASILGRARRAGVFEFRAHDLRRWTHDRHRTVDDAPFGGGPGMLMKPAPVFECVRELAGEGAAPRTVFFSPAGRTFTEDVARELAAEERLLFVCGRYEGMDERCYTLADDVLSLGDYVLTGGELACMAVTDAVVRLLPGALGDERSAQEESFSDGLLEYAQYTRPASFEGMDVPGVLLSGDHARVDAWRRRDALVRTARRRPDLLASAPITDEERAFLVESGLLSG</sequence>
<evidence type="ECO:0000313" key="20">
    <source>
        <dbReference type="Proteomes" id="UP001055025"/>
    </source>
</evidence>
<organism evidence="19 20">
    <name type="scientific">Granulimonas faecalis</name>
    <dbReference type="NCBI Taxonomy" id="2894155"/>
    <lineage>
        <taxon>Bacteria</taxon>
        <taxon>Bacillati</taxon>
        <taxon>Actinomycetota</taxon>
        <taxon>Coriobacteriia</taxon>
        <taxon>Coriobacteriales</taxon>
        <taxon>Kribbibacteriaceae</taxon>
        <taxon>Granulimonas</taxon>
    </lineage>
</organism>
<feature type="domain" description="tRNA methyltransferase TRMD/TRM10-type" evidence="18">
    <location>
        <begin position="1"/>
        <end position="222"/>
    </location>
</feature>
<dbReference type="PANTHER" id="PTHR46417:SF1">
    <property type="entry name" value="TRNA (GUANINE-N(1)-)-METHYLTRANSFERASE"/>
    <property type="match status" value="1"/>
</dbReference>
<dbReference type="FunFam" id="1.10.1270.20:FF:000001">
    <property type="entry name" value="tRNA (guanine-N(1)-)-methyltransferase"/>
    <property type="match status" value="1"/>
</dbReference>
<dbReference type="EC" id="2.1.1.228" evidence="5 15"/>
<dbReference type="NCBIfam" id="TIGR00088">
    <property type="entry name" value="trmD"/>
    <property type="match status" value="1"/>
</dbReference>
<evidence type="ECO:0000313" key="19">
    <source>
        <dbReference type="EMBL" id="GJM55394.1"/>
    </source>
</evidence>
<keyword evidence="9 15" id="KW-0808">Transferase</keyword>
<evidence type="ECO:0000256" key="11">
    <source>
        <dbReference type="ARBA" id="ARBA00022694"/>
    </source>
</evidence>
<dbReference type="InterPro" id="IPR002649">
    <property type="entry name" value="tRNA_m1G_MeTrfase_TrmD"/>
</dbReference>
<comment type="function">
    <text evidence="1 15 17">Specifically methylates guanosine-37 in various tRNAs.</text>
</comment>
<evidence type="ECO:0000256" key="1">
    <source>
        <dbReference type="ARBA" id="ARBA00002634"/>
    </source>
</evidence>
<keyword evidence="7 15" id="KW-0963">Cytoplasm</keyword>
<dbReference type="PANTHER" id="PTHR46417">
    <property type="entry name" value="TRNA (GUANINE-N(1)-)-METHYLTRANSFERASE"/>
    <property type="match status" value="1"/>
</dbReference>
<dbReference type="Gene3D" id="3.40.1280.10">
    <property type="match status" value="1"/>
</dbReference>
<proteinExistence type="inferred from homology"/>
<dbReference type="Gene3D" id="1.10.1270.20">
    <property type="entry name" value="tRNA(m1g37)methyltransferase, domain 2"/>
    <property type="match status" value="1"/>
</dbReference>
<dbReference type="SUPFAM" id="SSF75217">
    <property type="entry name" value="alpha/beta knot"/>
    <property type="match status" value="1"/>
</dbReference>
<dbReference type="NCBIfam" id="NF000648">
    <property type="entry name" value="PRK00026.1"/>
    <property type="match status" value="1"/>
</dbReference>
<dbReference type="Pfam" id="PF01746">
    <property type="entry name" value="tRNA_m1G_MT"/>
    <property type="match status" value="1"/>
</dbReference>
<evidence type="ECO:0000256" key="16">
    <source>
        <dbReference type="PIRSR" id="PIRSR000386-1"/>
    </source>
</evidence>
<feature type="binding site" evidence="15 16">
    <location>
        <position position="112"/>
    </location>
    <ligand>
        <name>S-adenosyl-L-methionine</name>
        <dbReference type="ChEBI" id="CHEBI:59789"/>
    </ligand>
</feature>
<evidence type="ECO:0000256" key="4">
    <source>
        <dbReference type="ARBA" id="ARBA00011738"/>
    </source>
</evidence>
<evidence type="ECO:0000259" key="18">
    <source>
        <dbReference type="Pfam" id="PF01746"/>
    </source>
</evidence>
<name>A0AAV5B3R3_9ACTN</name>
<dbReference type="PIRSF" id="PIRSF000386">
    <property type="entry name" value="tRNA_mtase"/>
    <property type="match status" value="1"/>
</dbReference>